<keyword evidence="2" id="KW-1185">Reference proteome</keyword>
<protein>
    <submittedName>
        <fullName evidence="1">DUF1015 domain-containing protein</fullName>
    </submittedName>
</protein>
<dbReference type="InterPro" id="IPR008323">
    <property type="entry name" value="UCP033563"/>
</dbReference>
<dbReference type="PIRSF" id="PIRSF033563">
    <property type="entry name" value="UCP033563"/>
    <property type="match status" value="1"/>
</dbReference>
<dbReference type="PANTHER" id="PTHR36454">
    <property type="entry name" value="LMO2823 PROTEIN"/>
    <property type="match status" value="1"/>
</dbReference>
<dbReference type="RefSeq" id="WP_289725294.1">
    <property type="nucleotide sequence ID" value="NZ_JAUDUY010000004.1"/>
</dbReference>
<dbReference type="PANTHER" id="PTHR36454:SF1">
    <property type="entry name" value="DUF1015 DOMAIN-CONTAINING PROTEIN"/>
    <property type="match status" value="1"/>
</dbReference>
<accession>A0ABT7WG84</accession>
<comment type="caution">
    <text evidence="1">The sequence shown here is derived from an EMBL/GenBank/DDBJ whole genome shotgun (WGS) entry which is preliminary data.</text>
</comment>
<gene>
    <name evidence="1" type="ORF">QU605_10650</name>
</gene>
<evidence type="ECO:0000313" key="2">
    <source>
        <dbReference type="Proteomes" id="UP001174839"/>
    </source>
</evidence>
<name>A0ABT7WG84_9FLAO</name>
<evidence type="ECO:0000313" key="1">
    <source>
        <dbReference type="EMBL" id="MDM9631934.1"/>
    </source>
</evidence>
<dbReference type="Proteomes" id="UP001174839">
    <property type="component" value="Unassembled WGS sequence"/>
</dbReference>
<organism evidence="1 2">
    <name type="scientific">Robiginitalea aurantiaca</name>
    <dbReference type="NCBI Taxonomy" id="3056915"/>
    <lineage>
        <taxon>Bacteria</taxon>
        <taxon>Pseudomonadati</taxon>
        <taxon>Bacteroidota</taxon>
        <taxon>Flavobacteriia</taxon>
        <taxon>Flavobacteriales</taxon>
        <taxon>Flavobacteriaceae</taxon>
        <taxon>Robiginitalea</taxon>
    </lineage>
</organism>
<reference evidence="1" key="1">
    <citation type="submission" date="2023-06" db="EMBL/GenBank/DDBJ databases">
        <title>Robiginitalea aurantiacus sp. nov. and Algoriphagus sediminis sp. nov., isolated from coastal sediment.</title>
        <authorList>
            <person name="Zhou Z.Y."/>
            <person name="An J."/>
            <person name="Jia Y.W."/>
            <person name="Du Z.J."/>
        </authorList>
    </citation>
    <scope>NUCLEOTIDE SEQUENCE</scope>
    <source>
        <strain evidence="1">M39</strain>
    </source>
</reference>
<sequence length="415" mass="48076">MAEVIPFQATRPAPDKVAHVVSRSYDEYRPKERKAVMAYNPFSFLHIIDPGFKFHKEVHGARRFAMVRNRYLEFMEEGILMREKTPSYYLYRTQQDTYTSCGIFCATATDDYRNDVIRKHEETLSYRETLFADYLQTVKFNAEPVLLTYPDQPQLDSLFRDIMKETPEYFFTTTDQVTHQLWVISDPDRIEGIQKGFAKVETLYIADGHHRSASSDLLARRMQQISNPAATGTYGYFMSYLIPQSQLRIRSFSRLLSGVGHQYTDDILIGLDRHFRIHEKGTMPFEPSQKHEFSMYLRGEFYALKLRKHSHSFADPLSALDTQILYQTVLKPLFGVQDLRKDSRIHYICASQNAIKMKKLIDKGTFDIGFGMTPVDVEELKAISDAGLKMPPKSTFIEPKLPSGLTIYDFQNPDL</sequence>
<dbReference type="EMBL" id="JAUDUY010000004">
    <property type="protein sequence ID" value="MDM9631934.1"/>
    <property type="molecule type" value="Genomic_DNA"/>
</dbReference>
<dbReference type="Pfam" id="PF06245">
    <property type="entry name" value="DUF1015"/>
    <property type="match status" value="1"/>
</dbReference>
<proteinExistence type="predicted"/>